<sequence length="260" mass="30012">MILKRRPIKPSDYETILASDIDVYPTETPLTAETFSIWYARHPEFGIIYYYDSNELVEGIEYEKEVIVGTCCVVPLTSQGWSKFTNGLLLESELDSEVLFDNSQHSDSGEDEIGLHIYHMERYPSWTSLKNKEENSERLGDLVLKSIQEILEELRITNTNLKVVGLSGLCVSTSGINLFSNYYNCRERSYISNEHILREPRQLNILSSHAHSNGGILVLETNQQSELQQFLDRGYHYITRCKMLVLKPEDCSVVWRYIRA</sequence>
<comment type="caution">
    <text evidence="1">The sequence shown here is derived from an EMBL/GenBank/DDBJ whole genome shotgun (WGS) entry which is preliminary data.</text>
</comment>
<protein>
    <submittedName>
        <fullName evidence="1">Uncharacterized protein</fullName>
    </submittedName>
</protein>
<proteinExistence type="predicted"/>
<dbReference type="Proteomes" id="UP001479436">
    <property type="component" value="Unassembled WGS sequence"/>
</dbReference>
<evidence type="ECO:0000313" key="2">
    <source>
        <dbReference type="Proteomes" id="UP001479436"/>
    </source>
</evidence>
<organism evidence="1 2">
    <name type="scientific">Basidiobolus ranarum</name>
    <dbReference type="NCBI Taxonomy" id="34480"/>
    <lineage>
        <taxon>Eukaryota</taxon>
        <taxon>Fungi</taxon>
        <taxon>Fungi incertae sedis</taxon>
        <taxon>Zoopagomycota</taxon>
        <taxon>Entomophthoromycotina</taxon>
        <taxon>Basidiobolomycetes</taxon>
        <taxon>Basidiobolales</taxon>
        <taxon>Basidiobolaceae</taxon>
        <taxon>Basidiobolus</taxon>
    </lineage>
</organism>
<dbReference type="EMBL" id="JASJQH010007439">
    <property type="protein sequence ID" value="KAK9709055.1"/>
    <property type="molecule type" value="Genomic_DNA"/>
</dbReference>
<accession>A0ABR2VXA6</accession>
<keyword evidence="2" id="KW-1185">Reference proteome</keyword>
<gene>
    <name evidence="1" type="ORF">K7432_009297</name>
</gene>
<reference evidence="1 2" key="1">
    <citation type="submission" date="2023-04" db="EMBL/GenBank/DDBJ databases">
        <title>Genome of Basidiobolus ranarum AG-B5.</title>
        <authorList>
            <person name="Stajich J.E."/>
            <person name="Carter-House D."/>
            <person name="Gryganskyi A."/>
        </authorList>
    </citation>
    <scope>NUCLEOTIDE SEQUENCE [LARGE SCALE GENOMIC DNA]</scope>
    <source>
        <strain evidence="1 2">AG-B5</strain>
    </source>
</reference>
<evidence type="ECO:0000313" key="1">
    <source>
        <dbReference type="EMBL" id="KAK9709055.1"/>
    </source>
</evidence>
<name>A0ABR2VXA6_9FUNG</name>